<sequence>NIRSYCGETTRTKDFQHESHRFDMRAGRLSVHVQGVALNANPDEPLRFEAELPGVGKVSSGPSSDLRWEQGLTLELNPASSSTLQVSLSTLSGLVVARGSTSLDWTDADKQELRLPLEGAGGEVDLILRYFHCRTPGKGRDGLGRELLDGDLFREPSLSGHLSPVSSPRAGLEANRVPLRPRRGLPEATCA</sequence>
<name>A0A1D2A4E1_AUXPR</name>
<accession>A0A1D2A4E1</accession>
<protein>
    <submittedName>
        <fullName evidence="1">Uncharacterized protein</fullName>
    </submittedName>
</protein>
<evidence type="ECO:0000313" key="1">
    <source>
        <dbReference type="EMBL" id="JAT73998.1"/>
    </source>
</evidence>
<gene>
    <name evidence="1" type="ORF">g.33808</name>
</gene>
<feature type="non-terminal residue" evidence="1">
    <location>
        <position position="1"/>
    </location>
</feature>
<organism evidence="1">
    <name type="scientific">Auxenochlorella protothecoides</name>
    <name type="common">Green microalga</name>
    <name type="synonym">Chlorella protothecoides</name>
    <dbReference type="NCBI Taxonomy" id="3075"/>
    <lineage>
        <taxon>Eukaryota</taxon>
        <taxon>Viridiplantae</taxon>
        <taxon>Chlorophyta</taxon>
        <taxon>core chlorophytes</taxon>
        <taxon>Trebouxiophyceae</taxon>
        <taxon>Chlorellales</taxon>
        <taxon>Chlorellaceae</taxon>
        <taxon>Auxenochlorella</taxon>
    </lineage>
</organism>
<reference evidence="1" key="1">
    <citation type="submission" date="2015-08" db="EMBL/GenBank/DDBJ databases">
        <authorList>
            <person name="Babu N.S."/>
            <person name="Beckwith C.J."/>
            <person name="Beseler K.G."/>
            <person name="Brison A."/>
            <person name="Carone J.V."/>
            <person name="Caskin T.P."/>
            <person name="Diamond M."/>
            <person name="Durham M.E."/>
            <person name="Foxe J.M."/>
            <person name="Go M."/>
            <person name="Henderson B.A."/>
            <person name="Jones I.B."/>
            <person name="McGettigan J.A."/>
            <person name="Micheletti S.J."/>
            <person name="Nasrallah M.E."/>
            <person name="Ortiz D."/>
            <person name="Piller C.R."/>
            <person name="Privatt S.R."/>
            <person name="Schneider S.L."/>
            <person name="Sharp S."/>
            <person name="Smith T.C."/>
            <person name="Stanton J.D."/>
            <person name="Ullery H.E."/>
            <person name="Wilson R.J."/>
            <person name="Serrano M.G."/>
            <person name="Buck G."/>
            <person name="Lee V."/>
            <person name="Wang Y."/>
            <person name="Carvalho R."/>
            <person name="Voegtly L."/>
            <person name="Shi R."/>
            <person name="Duckworth R."/>
            <person name="Johnson A."/>
            <person name="Loviza R."/>
            <person name="Walstead R."/>
            <person name="Shah Z."/>
            <person name="Kiflezghi M."/>
            <person name="Wade K."/>
            <person name="Ball S.L."/>
            <person name="Bradley K.W."/>
            <person name="Asai D.J."/>
            <person name="Bowman C.A."/>
            <person name="Russell D.A."/>
            <person name="Pope W.H."/>
            <person name="Jacobs-Sera D."/>
            <person name="Hendrix R.W."/>
            <person name="Hatfull G.F."/>
        </authorList>
    </citation>
    <scope>NUCLEOTIDE SEQUENCE</scope>
</reference>
<proteinExistence type="predicted"/>
<dbReference type="AlphaFoldDB" id="A0A1D2A4E1"/>
<dbReference type="EMBL" id="GDKF01004624">
    <property type="protein sequence ID" value="JAT73998.1"/>
    <property type="molecule type" value="Transcribed_RNA"/>
</dbReference>